<keyword evidence="2" id="KW-1185">Reference proteome</keyword>
<reference evidence="1" key="1">
    <citation type="journal article" date="2016" name="Nat. Genet.">
        <title>A high-quality carrot genome assembly provides new insights into carotenoid accumulation and asterid genome evolution.</title>
        <authorList>
            <person name="Iorizzo M."/>
            <person name="Ellison S."/>
            <person name="Senalik D."/>
            <person name="Zeng P."/>
            <person name="Satapoomin P."/>
            <person name="Huang J."/>
            <person name="Bowman M."/>
            <person name="Iovene M."/>
            <person name="Sanseverino W."/>
            <person name="Cavagnaro P."/>
            <person name="Yildiz M."/>
            <person name="Macko-Podgorni A."/>
            <person name="Moranska E."/>
            <person name="Grzebelus E."/>
            <person name="Grzebelus D."/>
            <person name="Ashrafi H."/>
            <person name="Zheng Z."/>
            <person name="Cheng S."/>
            <person name="Spooner D."/>
            <person name="Van Deynze A."/>
            <person name="Simon P."/>
        </authorList>
    </citation>
    <scope>NUCLEOTIDE SEQUENCE</scope>
    <source>
        <tissue evidence="1">Leaf</tissue>
    </source>
</reference>
<evidence type="ECO:0000313" key="2">
    <source>
        <dbReference type="Proteomes" id="UP000077755"/>
    </source>
</evidence>
<gene>
    <name evidence="1" type="ORF">DCAR_0830861</name>
</gene>
<protein>
    <submittedName>
        <fullName evidence="1">Uncharacterized protein</fullName>
    </submittedName>
</protein>
<evidence type="ECO:0000313" key="1">
    <source>
        <dbReference type="EMBL" id="WOH11378.1"/>
    </source>
</evidence>
<dbReference type="Gramene" id="KZM84136">
    <property type="protein sequence ID" value="KZM84136"/>
    <property type="gene ID" value="DCAR_028317"/>
</dbReference>
<name>A0A175YK86_DAUCS</name>
<dbReference type="Proteomes" id="UP000077755">
    <property type="component" value="Chromosome 8"/>
</dbReference>
<reference evidence="1" key="2">
    <citation type="submission" date="2022-03" db="EMBL/GenBank/DDBJ databases">
        <title>Draft title - Genomic analysis of global carrot germplasm unveils the trajectory of domestication and the origin of high carotenoid orange carrot.</title>
        <authorList>
            <person name="Iorizzo M."/>
            <person name="Ellison S."/>
            <person name="Senalik D."/>
            <person name="Macko-Podgorni A."/>
            <person name="Grzebelus D."/>
            <person name="Bostan H."/>
            <person name="Rolling W."/>
            <person name="Curaba J."/>
            <person name="Simon P."/>
        </authorList>
    </citation>
    <scope>NUCLEOTIDE SEQUENCE</scope>
    <source>
        <tissue evidence="1">Leaf</tissue>
    </source>
</reference>
<dbReference type="AlphaFoldDB" id="A0A175YK86"/>
<organism evidence="1 2">
    <name type="scientific">Daucus carota subsp. sativus</name>
    <name type="common">Carrot</name>
    <dbReference type="NCBI Taxonomy" id="79200"/>
    <lineage>
        <taxon>Eukaryota</taxon>
        <taxon>Viridiplantae</taxon>
        <taxon>Streptophyta</taxon>
        <taxon>Embryophyta</taxon>
        <taxon>Tracheophyta</taxon>
        <taxon>Spermatophyta</taxon>
        <taxon>Magnoliopsida</taxon>
        <taxon>eudicotyledons</taxon>
        <taxon>Gunneridae</taxon>
        <taxon>Pentapetalae</taxon>
        <taxon>asterids</taxon>
        <taxon>campanulids</taxon>
        <taxon>Apiales</taxon>
        <taxon>Apiaceae</taxon>
        <taxon>Apioideae</taxon>
        <taxon>Scandiceae</taxon>
        <taxon>Daucinae</taxon>
        <taxon>Daucus</taxon>
        <taxon>Daucus sect. Daucus</taxon>
    </lineage>
</organism>
<accession>A0A175YK86</accession>
<proteinExistence type="predicted"/>
<dbReference type="EMBL" id="CP093350">
    <property type="protein sequence ID" value="WOH11378.1"/>
    <property type="molecule type" value="Genomic_DNA"/>
</dbReference>
<sequence length="313" mass="35029">MGNESETETTMNPLIIETTVIEPEVTVSEATVSRTKDAVIKPTVNDTIDERTPMETEVVVTEETVNTSVNEATVIAGDTTVNEADVTAGEANVNEVVPMETEATVNLESPMETETTVNPTIVTEVVDDDTYLATAHQAIQKEIEDAVMTTVRTTEVEEASDSASKNVPEEYIQGISSEKGSWVDKKIESSDAMRRHMSIRITEVGIDYENGKAVTYKLSHPRIRGHVNHIDFEKEFKNQRSEDTRSIYFFKLKRMIEFLEIDPTVTPKILKPVYDYLSTVEEEQVDAAPDDVIDLNADDKDEQPRQPSQRNPK</sequence>